<dbReference type="InterPro" id="IPR047939">
    <property type="entry name" value="BREX_1_PglX"/>
</dbReference>
<reference evidence="2" key="1">
    <citation type="submission" date="2020-06" db="EMBL/GenBank/DDBJ databases">
        <title>Unique genomic features of the anaerobic methanotrophic archaea.</title>
        <authorList>
            <person name="Chadwick G.L."/>
            <person name="Skennerton C.T."/>
            <person name="Laso-Perez R."/>
            <person name="Leu A.O."/>
            <person name="Speth D.R."/>
            <person name="Yu H."/>
            <person name="Morgan-Lang C."/>
            <person name="Hatzenpichler R."/>
            <person name="Goudeau D."/>
            <person name="Malmstrom R."/>
            <person name="Brazelton W.J."/>
            <person name="Woyke T."/>
            <person name="Hallam S.J."/>
            <person name="Tyson G.W."/>
            <person name="Wegener G."/>
            <person name="Boetius A."/>
            <person name="Orphan V."/>
        </authorList>
    </citation>
    <scope>NUCLEOTIDE SEQUENCE</scope>
</reference>
<dbReference type="EMBL" id="MT631395">
    <property type="protein sequence ID" value="QNO49737.1"/>
    <property type="molecule type" value="Genomic_DNA"/>
</dbReference>
<protein>
    <recommendedName>
        <fullName evidence="3">BREX-1 system adenine-specific DNA-methyltransferase PglX</fullName>
    </recommendedName>
</protein>
<accession>A0A7G9YP03</accession>
<evidence type="ECO:0008006" key="3">
    <source>
        <dbReference type="Google" id="ProtNLM"/>
    </source>
</evidence>
<evidence type="ECO:0000313" key="2">
    <source>
        <dbReference type="EMBL" id="QNO49737.1"/>
    </source>
</evidence>
<proteinExistence type="predicted"/>
<name>A0A7G9YP03_9EURY</name>
<dbReference type="EMBL" id="MT631395">
    <property type="protein sequence ID" value="QNO49709.1"/>
    <property type="molecule type" value="Genomic_DNA"/>
</dbReference>
<gene>
    <name evidence="1" type="ORF">BFOKDAJI_00010</name>
    <name evidence="2" type="ORF">BFOKDAJI_00039</name>
</gene>
<organism evidence="2">
    <name type="scientific">Candidatus Methanogaster sp. ANME-2c ERB4</name>
    <dbReference type="NCBI Taxonomy" id="2759911"/>
    <lineage>
        <taxon>Archaea</taxon>
        <taxon>Methanobacteriati</taxon>
        <taxon>Methanobacteriota</taxon>
        <taxon>Stenosarchaea group</taxon>
        <taxon>Methanomicrobia</taxon>
        <taxon>Methanosarcinales</taxon>
        <taxon>ANME-2 cluster</taxon>
        <taxon>Candidatus Methanogasteraceae</taxon>
        <taxon>Candidatus Methanogaster</taxon>
    </lineage>
</organism>
<sequence length="585" mass="67307">MTRDNSANNPVPNFYRASAADFKKIPGSPIAYWVSDTTRDIFEHFPPLGTKVDARVGLMTSDNDRFLRFCWEVPLSSICYDASTSEQAENSEKRWFPHNKGGSFRKWAGNQEYLVDWENNGRRIKQTVIKKYPYLNGNPNFVVHDDGYYFKPAVSWSEITSGNNAFRHYPNGFTFNVKGMCVFPSSECSIEQLLVFCNSKFVNFATKILNPTTSFGVGNFNSLPSTLINHDGIVNSVHCLVNHAQKDWDSYEISWNFSTLPLLQYEYHQPTISETYTKLRAHWQEMTLEMRRLEEENNRIFIEAYGLQDELTPEVPLSEITLTCNPHYRYKGNKSEEELGALLLTDTIKEFISYAVGCMFGRYSLDKPGLILANQGETINDYVQQVPEPSFMPDDDNIIPILEDEYFTDDIVGRFKEFLKATFGAESLAENLEFISGALSKSKKGSASPEKVIRDYFLKSFFKDHVKMYKKRPIYWLFTSGKGRGFNALVYMHRYNRETLAKMRTDYLLELEAKLDARIGMLGDESAAEKGRLGKQIEELAAYDEVLHNKSLEYIDIDLDDGVKVNYAKFEGWWGRYECCELGKN</sequence>
<dbReference type="AlphaFoldDB" id="A0A7G9YP03"/>
<dbReference type="NCBIfam" id="NF033452">
    <property type="entry name" value="BREX_1_MTaseX"/>
    <property type="match status" value="1"/>
</dbReference>
<evidence type="ECO:0000313" key="1">
    <source>
        <dbReference type="EMBL" id="QNO49709.1"/>
    </source>
</evidence>